<dbReference type="SUPFAM" id="SSF56281">
    <property type="entry name" value="Metallo-hydrolase/oxidoreductase"/>
    <property type="match status" value="1"/>
</dbReference>
<reference evidence="2" key="2">
    <citation type="journal article" date="2021" name="PeerJ">
        <title>Extensive microbial diversity within the chicken gut microbiome revealed by metagenomics and culture.</title>
        <authorList>
            <person name="Gilroy R."/>
            <person name="Ravi A."/>
            <person name="Getino M."/>
            <person name="Pursley I."/>
            <person name="Horton D.L."/>
            <person name="Alikhan N.F."/>
            <person name="Baker D."/>
            <person name="Gharbi K."/>
            <person name="Hall N."/>
            <person name="Watson M."/>
            <person name="Adriaenssens E.M."/>
            <person name="Foster-Nyarko E."/>
            <person name="Jarju S."/>
            <person name="Secka A."/>
            <person name="Antonio M."/>
            <person name="Oren A."/>
            <person name="Chaudhuri R.R."/>
            <person name="La Ragione R."/>
            <person name="Hildebrand F."/>
            <person name="Pallen M.J."/>
        </authorList>
    </citation>
    <scope>NUCLEOTIDE SEQUENCE</scope>
    <source>
        <strain evidence="2">ChiGjej1B1-1684</strain>
    </source>
</reference>
<dbReference type="Pfam" id="PF00753">
    <property type="entry name" value="Lactamase_B"/>
    <property type="match status" value="1"/>
</dbReference>
<name>A0A9D1LY99_9FIRM</name>
<dbReference type="CDD" id="cd07713">
    <property type="entry name" value="DHPS-like_MBL-fold"/>
    <property type="match status" value="1"/>
</dbReference>
<feature type="domain" description="Metallo-beta-lactamase" evidence="1">
    <location>
        <begin position="20"/>
        <end position="234"/>
    </location>
</feature>
<evidence type="ECO:0000259" key="1">
    <source>
        <dbReference type="SMART" id="SM00849"/>
    </source>
</evidence>
<dbReference type="Proteomes" id="UP000824118">
    <property type="component" value="Unassembled WGS sequence"/>
</dbReference>
<evidence type="ECO:0000313" key="2">
    <source>
        <dbReference type="EMBL" id="HIU50192.1"/>
    </source>
</evidence>
<dbReference type="InterPro" id="IPR041712">
    <property type="entry name" value="DHPS-like_MBL-fold"/>
</dbReference>
<protein>
    <submittedName>
        <fullName evidence="2">MBL fold metallo-hydrolase</fullName>
    </submittedName>
</protein>
<dbReference type="EMBL" id="DVNG01000058">
    <property type="protein sequence ID" value="HIU50192.1"/>
    <property type="molecule type" value="Genomic_DNA"/>
</dbReference>
<organism evidence="2 3">
    <name type="scientific">Candidatus Limousia pullorum</name>
    <dbReference type="NCBI Taxonomy" id="2840860"/>
    <lineage>
        <taxon>Bacteria</taxon>
        <taxon>Bacillati</taxon>
        <taxon>Bacillota</taxon>
        <taxon>Clostridia</taxon>
        <taxon>Eubacteriales</taxon>
        <taxon>Oscillospiraceae</taxon>
        <taxon>Oscillospiraceae incertae sedis</taxon>
        <taxon>Candidatus Limousia</taxon>
    </lineage>
</organism>
<dbReference type="InterPro" id="IPR036866">
    <property type="entry name" value="RibonucZ/Hydroxyglut_hydro"/>
</dbReference>
<dbReference type="AlphaFoldDB" id="A0A9D1LY99"/>
<dbReference type="InterPro" id="IPR052926">
    <property type="entry name" value="Metallo-beta-lactamase_dom"/>
</dbReference>
<dbReference type="PANTHER" id="PTHR13754:SF13">
    <property type="entry name" value="METALLO-BETA-LACTAMASE SUPERFAMILY PROTEIN (AFU_ORTHOLOGUE AFUA_3G07630)"/>
    <property type="match status" value="1"/>
</dbReference>
<dbReference type="Gene3D" id="3.60.15.10">
    <property type="entry name" value="Ribonuclease Z/Hydroxyacylglutathione hydrolase-like"/>
    <property type="match status" value="1"/>
</dbReference>
<reference evidence="2" key="1">
    <citation type="submission" date="2020-10" db="EMBL/GenBank/DDBJ databases">
        <authorList>
            <person name="Gilroy R."/>
        </authorList>
    </citation>
    <scope>NUCLEOTIDE SEQUENCE</scope>
    <source>
        <strain evidence="2">ChiGjej1B1-1684</strain>
    </source>
</reference>
<proteinExistence type="predicted"/>
<dbReference type="SMART" id="SM00849">
    <property type="entry name" value="Lactamase_B"/>
    <property type="match status" value="1"/>
</dbReference>
<dbReference type="GO" id="GO:0016740">
    <property type="term" value="F:transferase activity"/>
    <property type="evidence" value="ECO:0007669"/>
    <property type="project" value="TreeGrafter"/>
</dbReference>
<sequence>MKITVLTENTAKNDSFKCEHGLSLYIETNDKKILFDAGQSDIFLKNSKTLGIDLGTVDLCILSHGHYDHGGGLKYFLEINNTAPIYINEHAFEPHYNGKGKYIGLDPVLKESKRLVITNDVCKIDGNMTLYTCNDKALTYPIEPYGLTCIKNQENSPEDFRHEQYLLINENGRKILISACSHKGIVNIAEIFNPDILVGGFHFKDIEPDEQGKEILKEKARLLLKEKTTYYTCHCTGTLQFDYLKEIMGNRVNYISAGTEINI</sequence>
<evidence type="ECO:0000313" key="3">
    <source>
        <dbReference type="Proteomes" id="UP000824118"/>
    </source>
</evidence>
<accession>A0A9D1LY99</accession>
<dbReference type="InterPro" id="IPR001279">
    <property type="entry name" value="Metallo-B-lactamas"/>
</dbReference>
<dbReference type="PANTHER" id="PTHR13754">
    <property type="entry name" value="METALLO-BETA-LACTAMASE SUPERFAMILY PROTEIN"/>
    <property type="match status" value="1"/>
</dbReference>
<comment type="caution">
    <text evidence="2">The sequence shown here is derived from an EMBL/GenBank/DDBJ whole genome shotgun (WGS) entry which is preliminary data.</text>
</comment>
<gene>
    <name evidence="2" type="ORF">IAD22_04180</name>
</gene>